<keyword evidence="11" id="KW-0325">Glycoprotein</keyword>
<evidence type="ECO:0000313" key="20">
    <source>
        <dbReference type="EMBL" id="PFX31884.1"/>
    </source>
</evidence>
<dbReference type="SMART" id="SM00044">
    <property type="entry name" value="CYCc"/>
    <property type="match status" value="1"/>
</dbReference>
<keyword evidence="9" id="KW-0472">Membrane</keyword>
<dbReference type="InterPro" id="IPR011009">
    <property type="entry name" value="Kinase-like_dom_sf"/>
</dbReference>
<dbReference type="GO" id="GO:0035556">
    <property type="term" value="P:intracellular signal transduction"/>
    <property type="evidence" value="ECO:0007669"/>
    <property type="project" value="InterPro"/>
</dbReference>
<dbReference type="InterPro" id="IPR001245">
    <property type="entry name" value="Ser-Thr/Tyr_kinase_cat_dom"/>
</dbReference>
<dbReference type="GO" id="GO:0005886">
    <property type="term" value="C:plasma membrane"/>
    <property type="evidence" value="ECO:0007669"/>
    <property type="project" value="TreeGrafter"/>
</dbReference>
<evidence type="ECO:0000259" key="18">
    <source>
        <dbReference type="PROSITE" id="PS50011"/>
    </source>
</evidence>
<evidence type="ECO:0000256" key="1">
    <source>
        <dbReference type="ARBA" id="ARBA00001436"/>
    </source>
</evidence>
<dbReference type="Pfam" id="PF01094">
    <property type="entry name" value="ANF_receptor"/>
    <property type="match status" value="2"/>
</dbReference>
<evidence type="ECO:0000256" key="17">
    <source>
        <dbReference type="SAM" id="SignalP"/>
    </source>
</evidence>
<keyword evidence="21" id="KW-1185">Reference proteome</keyword>
<dbReference type="GO" id="GO:0004016">
    <property type="term" value="F:adenylate cyclase activity"/>
    <property type="evidence" value="ECO:0007669"/>
    <property type="project" value="TreeGrafter"/>
</dbReference>
<protein>
    <recommendedName>
        <fullName evidence="3 15">Guanylate cyclase</fullName>
        <ecNumber evidence="3 15">4.6.1.2</ecNumber>
    </recommendedName>
</protein>
<dbReference type="AlphaFoldDB" id="A0A2B4SMF7"/>
<feature type="region of interest" description="Disordered" evidence="16">
    <location>
        <begin position="895"/>
        <end position="942"/>
    </location>
</feature>
<dbReference type="SUPFAM" id="SSF53822">
    <property type="entry name" value="Periplasmic binding protein-like I"/>
    <property type="match status" value="2"/>
</dbReference>
<dbReference type="GO" id="GO:0001653">
    <property type="term" value="F:peptide receptor activity"/>
    <property type="evidence" value="ECO:0007669"/>
    <property type="project" value="TreeGrafter"/>
</dbReference>
<dbReference type="InterPro" id="IPR001828">
    <property type="entry name" value="ANF_lig-bd_rcpt"/>
</dbReference>
<evidence type="ECO:0000256" key="11">
    <source>
        <dbReference type="ARBA" id="ARBA00023180"/>
    </source>
</evidence>
<keyword evidence="4" id="KW-0812">Transmembrane</keyword>
<dbReference type="EC" id="4.6.1.2" evidence="3 15"/>
<dbReference type="Gene3D" id="1.10.510.10">
    <property type="entry name" value="Transferase(Phosphotransferase) domain 1"/>
    <property type="match status" value="1"/>
</dbReference>
<dbReference type="InterPro" id="IPR028082">
    <property type="entry name" value="Peripla_BP_I"/>
</dbReference>
<feature type="domain" description="Protein kinase" evidence="18">
    <location>
        <begin position="306"/>
        <end position="596"/>
    </location>
</feature>
<keyword evidence="7" id="KW-1133">Transmembrane helix</keyword>
<evidence type="ECO:0000256" key="3">
    <source>
        <dbReference type="ARBA" id="ARBA00012202"/>
    </source>
</evidence>
<evidence type="ECO:0000259" key="19">
    <source>
        <dbReference type="PROSITE" id="PS50125"/>
    </source>
</evidence>
<keyword evidence="8" id="KW-0342">GTP-binding</keyword>
<dbReference type="PROSITE" id="PS50011">
    <property type="entry name" value="PROTEIN_KINASE_DOM"/>
    <property type="match status" value="1"/>
</dbReference>
<proteinExistence type="inferred from homology"/>
<comment type="catalytic activity">
    <reaction evidence="1 15">
        <text>GTP = 3',5'-cyclic GMP + diphosphate</text>
        <dbReference type="Rhea" id="RHEA:13665"/>
        <dbReference type="ChEBI" id="CHEBI:33019"/>
        <dbReference type="ChEBI" id="CHEBI:37565"/>
        <dbReference type="ChEBI" id="CHEBI:57746"/>
        <dbReference type="EC" id="4.6.1.2"/>
    </reaction>
</comment>
<keyword evidence="6" id="KW-0547">Nucleotide-binding</keyword>
<dbReference type="InterPro" id="IPR018297">
    <property type="entry name" value="A/G_cyclase_CS"/>
</dbReference>
<evidence type="ECO:0000256" key="9">
    <source>
        <dbReference type="ARBA" id="ARBA00023136"/>
    </source>
</evidence>
<dbReference type="Gene3D" id="6.10.250.780">
    <property type="match status" value="1"/>
</dbReference>
<dbReference type="SMART" id="SM00220">
    <property type="entry name" value="S_TKc"/>
    <property type="match status" value="1"/>
</dbReference>
<dbReference type="PANTHER" id="PTHR11920:SF501">
    <property type="entry name" value="GUANYLATE CYCLASE 32E"/>
    <property type="match status" value="1"/>
</dbReference>
<evidence type="ECO:0000256" key="15">
    <source>
        <dbReference type="RuleBase" id="RU003431"/>
    </source>
</evidence>
<comment type="caution">
    <text evidence="20">The sequence shown here is derived from an EMBL/GenBank/DDBJ whole genome shotgun (WGS) entry which is preliminary data.</text>
</comment>
<evidence type="ECO:0000256" key="6">
    <source>
        <dbReference type="ARBA" id="ARBA00022741"/>
    </source>
</evidence>
<dbReference type="GO" id="GO:0004672">
    <property type="term" value="F:protein kinase activity"/>
    <property type="evidence" value="ECO:0007669"/>
    <property type="project" value="InterPro"/>
</dbReference>
<dbReference type="GO" id="GO:0004383">
    <property type="term" value="F:guanylate cyclase activity"/>
    <property type="evidence" value="ECO:0007669"/>
    <property type="project" value="UniProtKB-EC"/>
</dbReference>
<evidence type="ECO:0000256" key="13">
    <source>
        <dbReference type="ARBA" id="ARBA00023293"/>
    </source>
</evidence>
<evidence type="ECO:0000256" key="2">
    <source>
        <dbReference type="ARBA" id="ARBA00004479"/>
    </source>
</evidence>
<dbReference type="Pfam" id="PF00211">
    <property type="entry name" value="Guanylate_cyc"/>
    <property type="match status" value="1"/>
</dbReference>
<comment type="subcellular location">
    <subcellularLocation>
        <location evidence="2">Membrane</location>
        <topology evidence="2">Single-pass type I membrane protein</topology>
    </subcellularLocation>
</comment>
<dbReference type="GO" id="GO:0005525">
    <property type="term" value="F:GTP binding"/>
    <property type="evidence" value="ECO:0007669"/>
    <property type="project" value="UniProtKB-KW"/>
</dbReference>
<keyword evidence="5 17" id="KW-0732">Signal</keyword>
<evidence type="ECO:0000256" key="10">
    <source>
        <dbReference type="ARBA" id="ARBA00023170"/>
    </source>
</evidence>
<evidence type="ECO:0000256" key="8">
    <source>
        <dbReference type="ARBA" id="ARBA00023134"/>
    </source>
</evidence>
<dbReference type="STRING" id="50429.A0A2B4SMF7"/>
<dbReference type="Proteomes" id="UP000225706">
    <property type="component" value="Unassembled WGS sequence"/>
</dbReference>
<keyword evidence="12 14" id="KW-0456">Lyase</keyword>
<dbReference type="OrthoDB" id="1890790at2759"/>
<dbReference type="InterPro" id="IPR029787">
    <property type="entry name" value="Nucleotide_cyclase"/>
</dbReference>
<keyword evidence="13 15" id="KW-0141">cGMP biosynthesis</keyword>
<dbReference type="CDD" id="cd07302">
    <property type="entry name" value="CHD"/>
    <property type="match status" value="1"/>
</dbReference>
<dbReference type="EMBL" id="LSMT01000030">
    <property type="protein sequence ID" value="PFX31884.1"/>
    <property type="molecule type" value="Genomic_DNA"/>
</dbReference>
<organism evidence="20 21">
    <name type="scientific">Stylophora pistillata</name>
    <name type="common">Smooth cauliflower coral</name>
    <dbReference type="NCBI Taxonomy" id="50429"/>
    <lineage>
        <taxon>Eukaryota</taxon>
        <taxon>Metazoa</taxon>
        <taxon>Cnidaria</taxon>
        <taxon>Anthozoa</taxon>
        <taxon>Hexacorallia</taxon>
        <taxon>Scleractinia</taxon>
        <taxon>Astrocoeniina</taxon>
        <taxon>Pocilloporidae</taxon>
        <taxon>Stylophora</taxon>
    </lineage>
</organism>
<name>A0A2B4SMF7_STYPI</name>
<dbReference type="InterPro" id="IPR001054">
    <property type="entry name" value="A/G_cyclase"/>
</dbReference>
<evidence type="ECO:0000256" key="16">
    <source>
        <dbReference type="SAM" id="MobiDB-lite"/>
    </source>
</evidence>
<feature type="signal peptide" evidence="17">
    <location>
        <begin position="1"/>
        <end position="23"/>
    </location>
</feature>
<dbReference type="PROSITE" id="PS50125">
    <property type="entry name" value="GUANYLATE_CYCLASE_2"/>
    <property type="match status" value="1"/>
</dbReference>
<comment type="similarity">
    <text evidence="14">Belongs to the adenylyl cyclase class-4/guanylyl cyclase family.</text>
</comment>
<feature type="domain" description="Guanylate cyclase" evidence="19">
    <location>
        <begin position="669"/>
        <end position="800"/>
    </location>
</feature>
<dbReference type="SUPFAM" id="SSF55073">
    <property type="entry name" value="Nucleotide cyclase"/>
    <property type="match status" value="1"/>
</dbReference>
<dbReference type="Gene3D" id="3.30.70.1230">
    <property type="entry name" value="Nucleotide cyclase"/>
    <property type="match status" value="1"/>
</dbReference>
<dbReference type="FunFam" id="1.10.510.10:FF:000420">
    <property type="entry name" value="Guanylate cyclase"/>
    <property type="match status" value="1"/>
</dbReference>
<feature type="compositionally biased region" description="Polar residues" evidence="16">
    <location>
        <begin position="924"/>
        <end position="942"/>
    </location>
</feature>
<evidence type="ECO:0000256" key="12">
    <source>
        <dbReference type="ARBA" id="ARBA00023239"/>
    </source>
</evidence>
<evidence type="ECO:0000256" key="4">
    <source>
        <dbReference type="ARBA" id="ARBA00022692"/>
    </source>
</evidence>
<dbReference type="CDD" id="cd14042">
    <property type="entry name" value="PK_GC-A_B"/>
    <property type="match status" value="1"/>
</dbReference>
<dbReference type="PROSITE" id="PS00452">
    <property type="entry name" value="GUANYLATE_CYCLASE_1"/>
    <property type="match status" value="1"/>
</dbReference>
<keyword evidence="10 20" id="KW-0675">Receptor</keyword>
<dbReference type="Gene3D" id="3.40.50.2300">
    <property type="match status" value="2"/>
</dbReference>
<gene>
    <name evidence="20" type="primary">Npr1</name>
    <name evidence="20" type="ORF">AWC38_SpisGene3326</name>
</gene>
<evidence type="ECO:0000256" key="5">
    <source>
        <dbReference type="ARBA" id="ARBA00022729"/>
    </source>
</evidence>
<dbReference type="Pfam" id="PF07714">
    <property type="entry name" value="PK_Tyr_Ser-Thr"/>
    <property type="match status" value="1"/>
</dbReference>
<dbReference type="FunFam" id="3.30.70.1230:FF:000004">
    <property type="entry name" value="Guanylate cyclase"/>
    <property type="match status" value="1"/>
</dbReference>
<dbReference type="GO" id="GO:0005524">
    <property type="term" value="F:ATP binding"/>
    <property type="evidence" value="ECO:0007669"/>
    <property type="project" value="InterPro"/>
</dbReference>
<evidence type="ECO:0000256" key="14">
    <source>
        <dbReference type="RuleBase" id="RU000405"/>
    </source>
</evidence>
<reference evidence="21" key="1">
    <citation type="journal article" date="2017" name="bioRxiv">
        <title>Comparative analysis of the genomes of Stylophora pistillata and Acropora digitifera provides evidence for extensive differences between species of corals.</title>
        <authorList>
            <person name="Voolstra C.R."/>
            <person name="Li Y."/>
            <person name="Liew Y.J."/>
            <person name="Baumgarten S."/>
            <person name="Zoccola D."/>
            <person name="Flot J.-F."/>
            <person name="Tambutte S."/>
            <person name="Allemand D."/>
            <person name="Aranda M."/>
        </authorList>
    </citation>
    <scope>NUCLEOTIDE SEQUENCE [LARGE SCALE GENOMIC DNA]</scope>
</reference>
<sequence length="942" mass="106190">MAVRTCGWLALFAVLFHVPSPTAEEVKLGLLIPFKRAERIGNYFNRGEFFASAMSIAVDHINGRSDLLTGMNVTFIWNDTDCKELKTLQSVVYQMNQGVTAFIGPGCSCNTSARLAASFNKTMISYPPIYGAYLYDAVYQYAIALNKTLARKEALTGQNIANKLHDIQYDSILGYKIHFDVNGDAEFNLTLLDMHGERGMIPVGDFQIKFDNETKEGEQVFIRRPNATLRWPGGRTGPPRDSPECGFHGELCIEPEKGDVKTKIIAGVSGALALLSLLLLLNIYRQYRLERELKSLLWKVDYNEICFEKKRNSITSFGSCVKDNDPDLLEPLLEDDDEVLKVTAVGVYKGNLVAVKRLAKKNIDLTRTVLMELKQMRDLRHDNLNPFIGACVDPPNICIISQYCSKGSLQDILENEDVKLDHMFIASLVSDIVKGMCFIQSTDIKSHGDLKSPNCLVDSRWVLKIADYGLPTFKEKQRKTYPSEHAYYRDLLWVAPEILRLPNRPARGTQKGDVYSFAIILQEFHTREGPYSSNYMDPKDIMSRVQNGEFPPFRPTVSELITGVEEIRELMKQCWEENPDLRPDFHEIKKIINKILTNNGMKTNIFDNVVYMMEKYADNLEELVIERTGQLIEEKKKTDALLERMLPRPVAEQLKRGKAVEAESFHEVSIYFSDIVGFTELSAESTPLQVVTLLNDLYTLFDDIISEYDVYKVETIGDAYMVVSGLPIRNGHQHAGEIARMALHLIEAVKKDFTVRHKSDYKLKLRVGIHSGPVVAGVVGITMPRYCLFGDTVNTASRMESNGEALRIHISEVTKRILDALGGFKVETRGEVFLKGKGNMTTYWLMHAAQKPVHKPRRPIPNGFPTDSPLLSLPGFKSTLAASCSSVSLGLRRSPSLRRSQFRGSQGSPIMKRWQKIEDGPKNSPRNSLIKTNANANQQSIV</sequence>
<dbReference type="InterPro" id="IPR000719">
    <property type="entry name" value="Prot_kinase_dom"/>
</dbReference>
<accession>A0A2B4SMF7</accession>
<dbReference type="PANTHER" id="PTHR11920">
    <property type="entry name" value="GUANYLYL CYCLASE"/>
    <property type="match status" value="1"/>
</dbReference>
<dbReference type="SUPFAM" id="SSF56112">
    <property type="entry name" value="Protein kinase-like (PK-like)"/>
    <property type="match status" value="1"/>
</dbReference>
<evidence type="ECO:0000313" key="21">
    <source>
        <dbReference type="Proteomes" id="UP000225706"/>
    </source>
</evidence>
<dbReference type="InterPro" id="IPR050401">
    <property type="entry name" value="Cyclic_nucleotide_synthase"/>
</dbReference>
<dbReference type="GO" id="GO:0007168">
    <property type="term" value="P:receptor guanylyl cyclase signaling pathway"/>
    <property type="evidence" value="ECO:0007669"/>
    <property type="project" value="TreeGrafter"/>
</dbReference>
<feature type="chain" id="PRO_5012744509" description="Guanylate cyclase" evidence="17">
    <location>
        <begin position="24"/>
        <end position="942"/>
    </location>
</feature>
<evidence type="ECO:0000256" key="7">
    <source>
        <dbReference type="ARBA" id="ARBA00022989"/>
    </source>
</evidence>